<feature type="region of interest" description="Disordered" evidence="1">
    <location>
        <begin position="1"/>
        <end position="34"/>
    </location>
</feature>
<evidence type="ECO:0000313" key="3">
    <source>
        <dbReference type="Proteomes" id="UP000321485"/>
    </source>
</evidence>
<reference evidence="2 3" key="1">
    <citation type="journal article" date="2015" name="Stand. Genomic Sci.">
        <title>Genomic Encyclopedia of Bacterial and Archaeal Type Strains, Phase III: the genomes of soil and plant-associated and newly described type strains.</title>
        <authorList>
            <person name="Whitman W.B."/>
            <person name="Woyke T."/>
            <person name="Klenk H.P."/>
            <person name="Zhou Y."/>
            <person name="Lilburn T.G."/>
            <person name="Beck B.J."/>
            <person name="De Vos P."/>
            <person name="Vandamme P."/>
            <person name="Eisen J.A."/>
            <person name="Garrity G."/>
            <person name="Hugenholtz P."/>
            <person name="Kyrpides N.C."/>
        </authorList>
    </citation>
    <scope>NUCLEOTIDE SEQUENCE [LARGE SCALE GENOMIC DNA]</scope>
    <source>
        <strain evidence="2 3">DSM 64</strain>
    </source>
</reference>
<dbReference type="GeneID" id="51112157"/>
<gene>
    <name evidence="2" type="ORF">ATF69_3104</name>
</gene>
<dbReference type="Proteomes" id="UP000321485">
    <property type="component" value="Unassembled WGS sequence"/>
</dbReference>
<feature type="compositionally biased region" description="Polar residues" evidence="1">
    <location>
        <begin position="1"/>
        <end position="14"/>
    </location>
</feature>
<dbReference type="EMBL" id="VJWE01000014">
    <property type="protein sequence ID" value="TWG36714.1"/>
    <property type="molecule type" value="Genomic_DNA"/>
</dbReference>
<dbReference type="RefSeq" id="WP_099730785.1">
    <property type="nucleotide sequence ID" value="NZ_CAXUPI020000008.1"/>
</dbReference>
<comment type="caution">
    <text evidence="2">The sequence shown here is derived from an EMBL/GenBank/DDBJ whole genome shotgun (WGS) entry which is preliminary data.</text>
</comment>
<evidence type="ECO:0000256" key="1">
    <source>
        <dbReference type="SAM" id="MobiDB-lite"/>
    </source>
</evidence>
<dbReference type="AlphaFoldDB" id="A0A561XKR7"/>
<evidence type="ECO:0000313" key="2">
    <source>
        <dbReference type="EMBL" id="TWG36714.1"/>
    </source>
</evidence>
<sequence length="201" mass="20708">MTINAHTHGASTSEAGLHHSERRPAANPGAAHAGTGLGGNSVALIVQEHCPDMLAAAGVVIEHLDAQAGTWQFSADAGQTWRGIRTDLINRPGNLGLALDRDARLRVLPFGGHRVTGARVAFHTVQRSHGQGNGSYRAYASEDRDGGSRTVTLVLSLAAINGAPPAVHVPRPRNKRAMVQRAAAAATAAAGSALSGAMVMA</sequence>
<name>A0A561XKR7_ACIDE</name>
<proteinExistence type="predicted"/>
<accession>A0A561XKR7</accession>
<organism evidence="2 3">
    <name type="scientific">Acidovorax delafieldii</name>
    <name type="common">Pseudomonas delafieldii</name>
    <dbReference type="NCBI Taxonomy" id="47920"/>
    <lineage>
        <taxon>Bacteria</taxon>
        <taxon>Pseudomonadati</taxon>
        <taxon>Pseudomonadota</taxon>
        <taxon>Betaproteobacteria</taxon>
        <taxon>Burkholderiales</taxon>
        <taxon>Comamonadaceae</taxon>
        <taxon>Acidovorax</taxon>
    </lineage>
</organism>
<protein>
    <submittedName>
        <fullName evidence="2">Uncharacterized protein</fullName>
    </submittedName>
</protein>